<gene>
    <name evidence="4" type="ORF">GCM10022252_00670</name>
</gene>
<dbReference type="SUPFAM" id="SSF55811">
    <property type="entry name" value="Nudix"/>
    <property type="match status" value="1"/>
</dbReference>
<dbReference type="PROSITE" id="PS51462">
    <property type="entry name" value="NUDIX"/>
    <property type="match status" value="1"/>
</dbReference>
<proteinExistence type="predicted"/>
<dbReference type="Pfam" id="PF00293">
    <property type="entry name" value="NUDIX"/>
    <property type="match status" value="1"/>
</dbReference>
<evidence type="ECO:0000256" key="2">
    <source>
        <dbReference type="ARBA" id="ARBA00022801"/>
    </source>
</evidence>
<comment type="cofactor">
    <cofactor evidence="1">
        <name>Mg(2+)</name>
        <dbReference type="ChEBI" id="CHEBI:18420"/>
    </cofactor>
</comment>
<dbReference type="Proteomes" id="UP001501251">
    <property type="component" value="Unassembled WGS sequence"/>
</dbReference>
<dbReference type="PANTHER" id="PTHR43046:SF14">
    <property type="entry name" value="MUTT_NUDIX FAMILY PROTEIN"/>
    <property type="match status" value="1"/>
</dbReference>
<accession>A0ABP8A7C5</accession>
<dbReference type="PROSITE" id="PS00893">
    <property type="entry name" value="NUDIX_BOX"/>
    <property type="match status" value="1"/>
</dbReference>
<feature type="domain" description="Nudix hydrolase" evidence="3">
    <location>
        <begin position="93"/>
        <end position="221"/>
    </location>
</feature>
<comment type="caution">
    <text evidence="4">The sequence shown here is derived from an EMBL/GenBank/DDBJ whole genome shotgun (WGS) entry which is preliminary data.</text>
</comment>
<name>A0ABP8A7C5_9ACTN</name>
<dbReference type="EMBL" id="BAABAQ010000001">
    <property type="protein sequence ID" value="GAA4179327.1"/>
    <property type="molecule type" value="Genomic_DNA"/>
</dbReference>
<evidence type="ECO:0000313" key="5">
    <source>
        <dbReference type="Proteomes" id="UP001501251"/>
    </source>
</evidence>
<organism evidence="4 5">
    <name type="scientific">Streptosporangium oxazolinicum</name>
    <dbReference type="NCBI Taxonomy" id="909287"/>
    <lineage>
        <taxon>Bacteria</taxon>
        <taxon>Bacillati</taxon>
        <taxon>Actinomycetota</taxon>
        <taxon>Actinomycetes</taxon>
        <taxon>Streptosporangiales</taxon>
        <taxon>Streptosporangiaceae</taxon>
        <taxon>Streptosporangium</taxon>
    </lineage>
</organism>
<dbReference type="Gene3D" id="3.90.79.10">
    <property type="entry name" value="Nucleoside Triphosphate Pyrophosphohydrolase"/>
    <property type="match status" value="1"/>
</dbReference>
<dbReference type="InterPro" id="IPR000086">
    <property type="entry name" value="NUDIX_hydrolase_dom"/>
</dbReference>
<evidence type="ECO:0000313" key="4">
    <source>
        <dbReference type="EMBL" id="GAA4179327.1"/>
    </source>
</evidence>
<dbReference type="InterPro" id="IPR020084">
    <property type="entry name" value="NUDIX_hydrolase_CS"/>
</dbReference>
<protein>
    <recommendedName>
        <fullName evidence="3">Nudix hydrolase domain-containing protein</fullName>
    </recommendedName>
</protein>
<evidence type="ECO:0000256" key="1">
    <source>
        <dbReference type="ARBA" id="ARBA00001946"/>
    </source>
</evidence>
<reference evidence="5" key="1">
    <citation type="journal article" date="2019" name="Int. J. Syst. Evol. Microbiol.">
        <title>The Global Catalogue of Microorganisms (GCM) 10K type strain sequencing project: providing services to taxonomists for standard genome sequencing and annotation.</title>
        <authorList>
            <consortium name="The Broad Institute Genomics Platform"/>
            <consortium name="The Broad Institute Genome Sequencing Center for Infectious Disease"/>
            <person name="Wu L."/>
            <person name="Ma J."/>
        </authorList>
    </citation>
    <scope>NUCLEOTIDE SEQUENCE [LARGE SCALE GENOMIC DNA]</scope>
    <source>
        <strain evidence="5">JCM 17388</strain>
    </source>
</reference>
<sequence length="229" mass="25995">MLDRIQGMESERIAERITMVANALRPFDARVVEEFPTRALVAWCRDQVSTLGVRRMRWQVHSEEPLYTDPWLDVRVADVELPDGRHLNHRLIRTAPGAGAVVTDDRQRVLLIWRHRFITDSWGWEIPIGKIEDDEEPIAAAAREVEEETGWQPGPLRPLLRVQPTNGISDSVHHIFRADSAIYTGPPTEAWEAERVEWVPLADIRDLVGKGDIVGGTSMVGLLYVLTEP</sequence>
<dbReference type="PANTHER" id="PTHR43046">
    <property type="entry name" value="GDP-MANNOSE MANNOSYL HYDROLASE"/>
    <property type="match status" value="1"/>
</dbReference>
<keyword evidence="2" id="KW-0378">Hydrolase</keyword>
<evidence type="ECO:0000259" key="3">
    <source>
        <dbReference type="PROSITE" id="PS51462"/>
    </source>
</evidence>
<keyword evidence="5" id="KW-1185">Reference proteome</keyword>
<dbReference type="InterPro" id="IPR015797">
    <property type="entry name" value="NUDIX_hydrolase-like_dom_sf"/>
</dbReference>